<feature type="compositionally biased region" description="Polar residues" evidence="1">
    <location>
        <begin position="329"/>
        <end position="348"/>
    </location>
</feature>
<dbReference type="Proteomes" id="UP000743370">
    <property type="component" value="Unassembled WGS sequence"/>
</dbReference>
<dbReference type="PANTHER" id="PTHR32175:SF21">
    <property type="entry name" value="SULFOTRANSFERASE"/>
    <property type="match status" value="1"/>
</dbReference>
<comment type="caution">
    <text evidence="3">The sequence shown here is derived from an EMBL/GenBank/DDBJ whole genome shotgun (WGS) entry which is preliminary data.</text>
</comment>
<dbReference type="Gene3D" id="3.40.50.300">
    <property type="entry name" value="P-loop containing nucleotide triphosphate hydrolases"/>
    <property type="match status" value="1"/>
</dbReference>
<evidence type="ECO:0000256" key="2">
    <source>
        <dbReference type="SAM" id="Phobius"/>
    </source>
</evidence>
<evidence type="ECO:0000313" key="3">
    <source>
        <dbReference type="EMBL" id="KAG2400577.1"/>
    </source>
</evidence>
<evidence type="ECO:0008006" key="5">
    <source>
        <dbReference type="Google" id="ProtNLM"/>
    </source>
</evidence>
<protein>
    <recommendedName>
        <fullName evidence="5">Sulfotransferase</fullName>
    </recommendedName>
</protein>
<dbReference type="InterPro" id="IPR027417">
    <property type="entry name" value="P-loop_NTPase"/>
</dbReference>
<proteinExistence type="predicted"/>
<dbReference type="PANTHER" id="PTHR32175">
    <property type="entry name" value="PROTEIN, PUTATIVE, EXPRESSED-RELATED"/>
    <property type="match status" value="1"/>
</dbReference>
<reference evidence="3 4" key="1">
    <citation type="submission" date="2020-05" db="EMBL/GenBank/DDBJ databases">
        <title>Vigna angularis (adzuki bean) Var. LongXiaoDou No. 4 denovo assembly.</title>
        <authorList>
            <person name="Xiang H."/>
        </authorList>
    </citation>
    <scope>NUCLEOTIDE SEQUENCE [LARGE SCALE GENOMIC DNA]</scope>
    <source>
        <tissue evidence="3">Leaf</tissue>
    </source>
</reference>
<feature type="transmembrane region" description="Helical" evidence="2">
    <location>
        <begin position="21"/>
        <end position="39"/>
    </location>
</feature>
<feature type="region of interest" description="Disordered" evidence="1">
    <location>
        <begin position="329"/>
        <end position="370"/>
    </location>
</feature>
<accession>A0A8T0KKS5</accession>
<dbReference type="EMBL" id="JABFOF010000004">
    <property type="protein sequence ID" value="KAG2400577.1"/>
    <property type="molecule type" value="Genomic_DNA"/>
</dbReference>
<dbReference type="SUPFAM" id="SSF52540">
    <property type="entry name" value="P-loop containing nucleoside triphosphate hydrolases"/>
    <property type="match status" value="1"/>
</dbReference>
<keyword evidence="2" id="KW-0812">Transmembrane</keyword>
<dbReference type="InterPro" id="IPR052796">
    <property type="entry name" value="Nod_factor_sulfotransferase"/>
</dbReference>
<name>A0A8T0KKS5_PHAAN</name>
<organism evidence="3 4">
    <name type="scientific">Phaseolus angularis</name>
    <name type="common">Azuki bean</name>
    <name type="synonym">Vigna angularis</name>
    <dbReference type="NCBI Taxonomy" id="3914"/>
    <lineage>
        <taxon>Eukaryota</taxon>
        <taxon>Viridiplantae</taxon>
        <taxon>Streptophyta</taxon>
        <taxon>Embryophyta</taxon>
        <taxon>Tracheophyta</taxon>
        <taxon>Spermatophyta</taxon>
        <taxon>Magnoliopsida</taxon>
        <taxon>eudicotyledons</taxon>
        <taxon>Gunneridae</taxon>
        <taxon>Pentapetalae</taxon>
        <taxon>rosids</taxon>
        <taxon>fabids</taxon>
        <taxon>Fabales</taxon>
        <taxon>Fabaceae</taxon>
        <taxon>Papilionoideae</taxon>
        <taxon>50 kb inversion clade</taxon>
        <taxon>NPAAA clade</taxon>
        <taxon>indigoferoid/millettioid clade</taxon>
        <taxon>Phaseoleae</taxon>
        <taxon>Vigna</taxon>
    </lineage>
</organism>
<evidence type="ECO:0000256" key="1">
    <source>
        <dbReference type="SAM" id="MobiDB-lite"/>
    </source>
</evidence>
<dbReference type="AlphaFoldDB" id="A0A8T0KKS5"/>
<keyword evidence="2" id="KW-0472">Membrane</keyword>
<sequence>MESKDPPDIKSFKKFPLTLRFVVLVVTVLCGIYIFTISVEQKGVSTSNKLLENTVFKQPCHHPPGVEEWEVSYLHYPEPKTFSREECACNPVRFFCIVSMQRSGSGWFETFLNSHINGLMEHHEEIGEYFERRRVSIIFLFRKNLLRRMISVLANAYDKDAKALNGTHKSHVHSATEAKILANYKPRLNITLLIPELKIMKETAAKAITYFRNTRHIVLYYDDLVHNRTKLKDVQEFLRVPYRDLESRQVKIHTAPLSEQIENWDEVQEELTGTPFQWFNDKGVAMRLYCKHQYHFLETQGRPLQLETKHENSITEMAKVAEYTSTAALNTKNPQNDSVRNWTVNDFQPTDPGHSPGAGHSSPRADIPKP</sequence>
<gene>
    <name evidence="3" type="ORF">HKW66_Vig0095690</name>
</gene>
<keyword evidence="2" id="KW-1133">Transmembrane helix</keyword>
<evidence type="ECO:0000313" key="4">
    <source>
        <dbReference type="Proteomes" id="UP000743370"/>
    </source>
</evidence>